<feature type="transmembrane region" description="Helical" evidence="1">
    <location>
        <begin position="81"/>
        <end position="99"/>
    </location>
</feature>
<gene>
    <name evidence="2" type="ORF">H0E84_16990</name>
</gene>
<keyword evidence="3" id="KW-1185">Reference proteome</keyword>
<feature type="transmembrane region" description="Helical" evidence="1">
    <location>
        <begin position="7"/>
        <end position="27"/>
    </location>
</feature>
<keyword evidence="1" id="KW-0812">Transmembrane</keyword>
<dbReference type="Pfam" id="PF06197">
    <property type="entry name" value="DUF998"/>
    <property type="match status" value="1"/>
</dbReference>
<evidence type="ECO:0000313" key="2">
    <source>
        <dbReference type="EMBL" id="NZA28077.1"/>
    </source>
</evidence>
<feature type="transmembrane region" description="Helical" evidence="1">
    <location>
        <begin position="47"/>
        <end position="69"/>
    </location>
</feature>
<sequence>MARHAGWLAGVLFAGAVAGFALLPQGYSHLLHPVALLGARGVPGATAFNALGLALPGLLAAVAALAVYRDLPPASGWAPRIGARLLLLSTLAFAAQGFLPLDLRELDGGSGRLHGSAWTLWWVAFVPGALLLAAVPRLRIAGPVAAAAVAGLALAPLESLPPALAQRLAFAAWFGWLALAPWRLAAALNRSAA</sequence>
<organism evidence="2 3">
    <name type="scientific">Luteimonas salinisoli</name>
    <dbReference type="NCBI Taxonomy" id="2752307"/>
    <lineage>
        <taxon>Bacteria</taxon>
        <taxon>Pseudomonadati</taxon>
        <taxon>Pseudomonadota</taxon>
        <taxon>Gammaproteobacteria</taxon>
        <taxon>Lysobacterales</taxon>
        <taxon>Lysobacteraceae</taxon>
        <taxon>Luteimonas</taxon>
    </lineage>
</organism>
<protein>
    <submittedName>
        <fullName evidence="2">DUF998 domain-containing protein</fullName>
    </submittedName>
</protein>
<keyword evidence="1" id="KW-1133">Transmembrane helix</keyword>
<dbReference type="InterPro" id="IPR009339">
    <property type="entry name" value="DUF998"/>
</dbReference>
<dbReference type="RefSeq" id="WP_180679883.1">
    <property type="nucleotide sequence ID" value="NZ_JACCKA010000088.1"/>
</dbReference>
<comment type="caution">
    <text evidence="2">The sequence shown here is derived from an EMBL/GenBank/DDBJ whole genome shotgun (WGS) entry which is preliminary data.</text>
</comment>
<feature type="transmembrane region" description="Helical" evidence="1">
    <location>
        <begin position="119"/>
        <end position="135"/>
    </location>
</feature>
<dbReference type="AlphaFoldDB" id="A0A853JHP4"/>
<keyword evidence="1" id="KW-0472">Membrane</keyword>
<name>A0A853JHP4_9GAMM</name>
<feature type="transmembrane region" description="Helical" evidence="1">
    <location>
        <begin position="140"/>
        <end position="157"/>
    </location>
</feature>
<accession>A0A853JHP4</accession>
<evidence type="ECO:0000313" key="3">
    <source>
        <dbReference type="Proteomes" id="UP000578091"/>
    </source>
</evidence>
<dbReference type="Proteomes" id="UP000578091">
    <property type="component" value="Unassembled WGS sequence"/>
</dbReference>
<dbReference type="EMBL" id="JACCKA010000088">
    <property type="protein sequence ID" value="NZA28077.1"/>
    <property type="molecule type" value="Genomic_DNA"/>
</dbReference>
<proteinExistence type="predicted"/>
<feature type="transmembrane region" description="Helical" evidence="1">
    <location>
        <begin position="169"/>
        <end position="188"/>
    </location>
</feature>
<evidence type="ECO:0000256" key="1">
    <source>
        <dbReference type="SAM" id="Phobius"/>
    </source>
</evidence>
<reference evidence="2 3" key="1">
    <citation type="submission" date="2020-07" db="EMBL/GenBank/DDBJ databases">
        <title>Luteimonas sp. SJ-92.</title>
        <authorList>
            <person name="Huang X.-X."/>
            <person name="Xu L."/>
            <person name="Sun J.-Q."/>
        </authorList>
    </citation>
    <scope>NUCLEOTIDE SEQUENCE [LARGE SCALE GENOMIC DNA]</scope>
    <source>
        <strain evidence="2 3">SJ-92</strain>
    </source>
</reference>